<evidence type="ECO:0000256" key="6">
    <source>
        <dbReference type="SAM" id="SignalP"/>
    </source>
</evidence>
<feature type="non-terminal residue" evidence="7">
    <location>
        <position position="1"/>
    </location>
</feature>
<gene>
    <name evidence="7" type="ORF">PFISCL1PPCAC_6867</name>
</gene>
<keyword evidence="6" id="KW-0732">Signal</keyword>
<keyword evidence="3" id="KW-0575">Peroxidase</keyword>
<dbReference type="PANTHER" id="PTHR11475:SF4">
    <property type="entry name" value="CHORION PEROXIDASE"/>
    <property type="match status" value="1"/>
</dbReference>
<protein>
    <recommendedName>
        <fullName evidence="9">Peroxidase</fullName>
    </recommendedName>
</protein>
<keyword evidence="2" id="KW-0964">Secreted</keyword>
<keyword evidence="8" id="KW-1185">Reference proteome</keyword>
<reference evidence="7" key="1">
    <citation type="submission" date="2023-10" db="EMBL/GenBank/DDBJ databases">
        <title>Genome assembly of Pristionchus species.</title>
        <authorList>
            <person name="Yoshida K."/>
            <person name="Sommer R.J."/>
        </authorList>
    </citation>
    <scope>NUCLEOTIDE SEQUENCE</scope>
    <source>
        <strain evidence="7">RS5133</strain>
    </source>
</reference>
<evidence type="ECO:0000256" key="3">
    <source>
        <dbReference type="ARBA" id="ARBA00022559"/>
    </source>
</evidence>
<dbReference type="InterPro" id="IPR037120">
    <property type="entry name" value="Haem_peroxidase_sf_animal"/>
</dbReference>
<dbReference type="GO" id="GO:0005576">
    <property type="term" value="C:extracellular region"/>
    <property type="evidence" value="ECO:0007669"/>
    <property type="project" value="UniProtKB-SubCell"/>
</dbReference>
<dbReference type="GO" id="GO:0046872">
    <property type="term" value="F:metal ion binding"/>
    <property type="evidence" value="ECO:0007669"/>
    <property type="project" value="UniProtKB-KW"/>
</dbReference>
<dbReference type="GO" id="GO:0006979">
    <property type="term" value="P:response to oxidative stress"/>
    <property type="evidence" value="ECO:0007669"/>
    <property type="project" value="InterPro"/>
</dbReference>
<dbReference type="Gene3D" id="1.10.640.10">
    <property type="entry name" value="Haem peroxidase domain superfamily, animal type"/>
    <property type="match status" value="1"/>
</dbReference>
<keyword evidence="4" id="KW-0325">Glycoprotein</keyword>
<organism evidence="7 8">
    <name type="scientific">Pristionchus fissidentatus</name>
    <dbReference type="NCBI Taxonomy" id="1538716"/>
    <lineage>
        <taxon>Eukaryota</taxon>
        <taxon>Metazoa</taxon>
        <taxon>Ecdysozoa</taxon>
        <taxon>Nematoda</taxon>
        <taxon>Chromadorea</taxon>
        <taxon>Rhabditida</taxon>
        <taxon>Rhabditina</taxon>
        <taxon>Diplogasteromorpha</taxon>
        <taxon>Diplogasteroidea</taxon>
        <taxon>Neodiplogasteridae</taxon>
        <taxon>Pristionchus</taxon>
    </lineage>
</organism>
<dbReference type="EMBL" id="BTSY01000002">
    <property type="protein sequence ID" value="GMT15570.1"/>
    <property type="molecule type" value="Genomic_DNA"/>
</dbReference>
<feature type="signal peptide" evidence="6">
    <location>
        <begin position="1"/>
        <end position="26"/>
    </location>
</feature>
<accession>A0AAV5VCC1</accession>
<evidence type="ECO:0000313" key="7">
    <source>
        <dbReference type="EMBL" id="GMT15570.1"/>
    </source>
</evidence>
<sequence>FRQESHRNVMRLFLLLALVVAETALALTATERLTAAIKQAIDTVDLVNVVAEDTIGTDKNPHTQIANENSKDAQKIGDIVQEATRLLVAEHGAAGLAQFNGIDILGVIEKHLGPKFNNRKKRQYGSELPPQDNCINRPPTCDRSFPFRSISGWCNHDDTPNRGMGSTMGFIRRFMGAAKYDDGFNSVRRLSANGGQLPSARAISNKILAEGAIPAFDPLYNHMFMQYGQWIAHDLIFTPSAVGINGASLDCSLCESADLTPNCAPIEVPADDTYFPTKTAAGKKNCIRVTRGINGQTGLGPRAQINQNSHFLDLSQVYGSTDCVAKELRTMKDGQMLMFTADGYTLPPKALNDTNCQSAKVNSAFKCFTAGDSRNSLQPGLIPIHTIYLRQHNKWASQIRQLRPTWSDNLVYEETRRLLVAMYQYHIYADYLPKVVGTKLMAQYDLTPGSLRRLYDSRINPSITAEFGTAAFRFGHSQARKDVPRMTNSNV</sequence>
<comment type="caution">
    <text evidence="7">The sequence shown here is derived from an EMBL/GenBank/DDBJ whole genome shotgun (WGS) entry which is preliminary data.</text>
</comment>
<name>A0AAV5VCC1_9BILA</name>
<dbReference type="SUPFAM" id="SSF48113">
    <property type="entry name" value="Heme-dependent peroxidases"/>
    <property type="match status" value="1"/>
</dbReference>
<keyword evidence="5" id="KW-0349">Heme</keyword>
<evidence type="ECO:0000256" key="5">
    <source>
        <dbReference type="PIRSR" id="PIRSR619791-2"/>
    </source>
</evidence>
<feature type="binding site" description="axial binding residue" evidence="5">
    <location>
        <position position="476"/>
    </location>
    <ligand>
        <name>heme b</name>
        <dbReference type="ChEBI" id="CHEBI:60344"/>
    </ligand>
    <ligandPart>
        <name>Fe</name>
        <dbReference type="ChEBI" id="CHEBI:18248"/>
    </ligandPart>
</feature>
<dbReference type="InterPro" id="IPR019791">
    <property type="entry name" value="Haem_peroxidase_animal"/>
</dbReference>
<dbReference type="GO" id="GO:0004601">
    <property type="term" value="F:peroxidase activity"/>
    <property type="evidence" value="ECO:0007669"/>
    <property type="project" value="UniProtKB-KW"/>
</dbReference>
<dbReference type="PROSITE" id="PS50292">
    <property type="entry name" value="PEROXIDASE_3"/>
    <property type="match status" value="1"/>
</dbReference>
<evidence type="ECO:0000256" key="2">
    <source>
        <dbReference type="ARBA" id="ARBA00022525"/>
    </source>
</evidence>
<keyword evidence="5" id="KW-0408">Iron</keyword>
<evidence type="ECO:0000256" key="4">
    <source>
        <dbReference type="ARBA" id="ARBA00023180"/>
    </source>
</evidence>
<comment type="subcellular location">
    <subcellularLocation>
        <location evidence="1">Secreted</location>
    </subcellularLocation>
</comment>
<evidence type="ECO:0008006" key="9">
    <source>
        <dbReference type="Google" id="ProtNLM"/>
    </source>
</evidence>
<dbReference type="InterPro" id="IPR010255">
    <property type="entry name" value="Haem_peroxidase_sf"/>
</dbReference>
<dbReference type="PANTHER" id="PTHR11475">
    <property type="entry name" value="OXIDASE/PEROXIDASE"/>
    <property type="match status" value="1"/>
</dbReference>
<keyword evidence="5" id="KW-0479">Metal-binding</keyword>
<evidence type="ECO:0000256" key="1">
    <source>
        <dbReference type="ARBA" id="ARBA00004613"/>
    </source>
</evidence>
<dbReference type="Pfam" id="PF03098">
    <property type="entry name" value="An_peroxidase"/>
    <property type="match status" value="1"/>
</dbReference>
<dbReference type="AlphaFoldDB" id="A0AAV5VCC1"/>
<feature type="chain" id="PRO_5043484472" description="Peroxidase" evidence="6">
    <location>
        <begin position="27"/>
        <end position="491"/>
    </location>
</feature>
<proteinExistence type="predicted"/>
<dbReference type="GO" id="GO:0020037">
    <property type="term" value="F:heme binding"/>
    <property type="evidence" value="ECO:0007669"/>
    <property type="project" value="InterPro"/>
</dbReference>
<feature type="non-terminal residue" evidence="7">
    <location>
        <position position="491"/>
    </location>
</feature>
<dbReference type="PRINTS" id="PR00457">
    <property type="entry name" value="ANPEROXIDASE"/>
</dbReference>
<keyword evidence="3" id="KW-0560">Oxidoreductase</keyword>
<evidence type="ECO:0000313" key="8">
    <source>
        <dbReference type="Proteomes" id="UP001432322"/>
    </source>
</evidence>
<dbReference type="Proteomes" id="UP001432322">
    <property type="component" value="Unassembled WGS sequence"/>
</dbReference>